<dbReference type="EMBL" id="JAIRBM010000018">
    <property type="protein sequence ID" value="MBZ6078397.1"/>
    <property type="molecule type" value="Genomic_DNA"/>
</dbReference>
<evidence type="ECO:0000313" key="2">
    <source>
        <dbReference type="Proteomes" id="UP000704176"/>
    </source>
</evidence>
<dbReference type="RefSeq" id="WP_224315150.1">
    <property type="nucleotide sequence ID" value="NZ_JAIRBM010000018.1"/>
</dbReference>
<reference evidence="1 2" key="1">
    <citation type="submission" date="2021-09" db="EMBL/GenBank/DDBJ databases">
        <title>The complete genome sequence of a new microorganism.</title>
        <authorList>
            <person name="Zi Z."/>
        </authorList>
    </citation>
    <scope>NUCLEOTIDE SEQUENCE [LARGE SCALE GENOMIC DNA]</scope>
    <source>
        <strain evidence="1 2">WGZ8</strain>
    </source>
</reference>
<dbReference type="Pfam" id="PF11004">
    <property type="entry name" value="Kdo_hydroxy"/>
    <property type="match status" value="1"/>
</dbReference>
<dbReference type="Proteomes" id="UP000704176">
    <property type="component" value="Unassembled WGS sequence"/>
</dbReference>
<name>A0ABS7VTX1_9HYPH</name>
<organism evidence="1 2">
    <name type="scientific">Microvirga puerhi</name>
    <dbReference type="NCBI Taxonomy" id="2876078"/>
    <lineage>
        <taxon>Bacteria</taxon>
        <taxon>Pseudomonadati</taxon>
        <taxon>Pseudomonadota</taxon>
        <taxon>Alphaproteobacteria</taxon>
        <taxon>Hyphomicrobiales</taxon>
        <taxon>Methylobacteriaceae</taxon>
        <taxon>Microvirga</taxon>
    </lineage>
</organism>
<dbReference type="InterPro" id="IPR021266">
    <property type="entry name" value="Kdo_hydroxlase"/>
</dbReference>
<protein>
    <submittedName>
        <fullName evidence="1">Kdo hydroxylase family protein</fullName>
    </submittedName>
</protein>
<gene>
    <name evidence="1" type="ORF">K9B37_19240</name>
</gene>
<proteinExistence type="predicted"/>
<evidence type="ECO:0000313" key="1">
    <source>
        <dbReference type="EMBL" id="MBZ6078397.1"/>
    </source>
</evidence>
<sequence>MSMIESLDIDCWSGPFPAEVQDGALSALEGGRVVFCPNLAFALRQEEATLLSSDFASGNAKNISLDPARGEVSGTTESGETEQLHAMMQRFAQATAQIVAGLFPTYAKGIGQARTSYRPIEIVDRQSSPRKNDKLLHVDAFPSRPTRGRRILRVFSNINPAGKPRIWHVGEPFEEFARKYVGVVRRPYPLEPSLLAVLGITKGKRSAYDQIMLGLHDKGKLDARYQKEAPQTEFAFPAGTTWLCYTDQVLHAALAGQFALEQTFHVDVAALAHPERSPLRVLERMTGQSLV</sequence>
<accession>A0ABS7VTX1</accession>
<comment type="caution">
    <text evidence="1">The sequence shown here is derived from an EMBL/GenBank/DDBJ whole genome shotgun (WGS) entry which is preliminary data.</text>
</comment>
<keyword evidence="2" id="KW-1185">Reference proteome</keyword>